<dbReference type="eggNOG" id="COG3189">
    <property type="taxonomic scope" value="Bacteria"/>
</dbReference>
<dbReference type="Pfam" id="PF22752">
    <property type="entry name" value="DUF488-N3i"/>
    <property type="match status" value="1"/>
</dbReference>
<reference evidence="1 2" key="1">
    <citation type="journal article" date="2013" name="Genome Announc.">
        <title>Genome Sequence of the Polycyclic Aromatic Hydrocarbon-Degrading Bacterium Strain Marinobacter nanhaiticus D15-8WT.</title>
        <authorList>
            <person name="Cui Z."/>
            <person name="Gao W."/>
            <person name="Li Q."/>
            <person name="Xu G."/>
            <person name="Zheng L."/>
        </authorList>
    </citation>
    <scope>NUCLEOTIDE SEQUENCE [LARGE SCALE GENOMIC DNA]</scope>
    <source>
        <strain evidence="1 2">D15-8W</strain>
    </source>
</reference>
<dbReference type="PANTHER" id="PTHR36849">
    <property type="entry name" value="CYTOPLASMIC PROTEIN-RELATED"/>
    <property type="match status" value="1"/>
</dbReference>
<dbReference type="Proteomes" id="UP000013165">
    <property type="component" value="Unassembled WGS sequence"/>
</dbReference>
<dbReference type="PANTHER" id="PTHR36849:SF1">
    <property type="entry name" value="CYTOPLASMIC PROTEIN"/>
    <property type="match status" value="1"/>
</dbReference>
<organism evidence="1 2">
    <name type="scientific">Marinobacter nanhaiticus D15-8W</name>
    <dbReference type="NCBI Taxonomy" id="626887"/>
    <lineage>
        <taxon>Bacteria</taxon>
        <taxon>Pseudomonadati</taxon>
        <taxon>Pseudomonadota</taxon>
        <taxon>Gammaproteobacteria</taxon>
        <taxon>Pseudomonadales</taxon>
        <taxon>Marinobacteraceae</taxon>
        <taxon>Marinobacter</taxon>
    </lineage>
</organism>
<proteinExistence type="predicted"/>
<dbReference type="RefSeq" id="WP_004583035.1">
    <property type="nucleotide sequence ID" value="NZ_AP028878.1"/>
</dbReference>
<evidence type="ECO:0000313" key="1">
    <source>
        <dbReference type="EMBL" id="ENO16525.1"/>
    </source>
</evidence>
<sequence>MTLALKRAYDSPSSEDGDRILVDRMWPRGVSKEKLEIREWLKDVAPSNELRKAFHAGEVTWSEFRKSYLSELKPYRDTLRRIAQDSRDHTVTLVFSASEKERNNAVVLKQYLKMLGGK</sequence>
<dbReference type="InterPro" id="IPR052552">
    <property type="entry name" value="YeaO-like"/>
</dbReference>
<name>N6W1W3_9GAMM</name>
<dbReference type="EMBL" id="APLQ01000010">
    <property type="protein sequence ID" value="ENO16525.1"/>
    <property type="molecule type" value="Genomic_DNA"/>
</dbReference>
<evidence type="ECO:0000313" key="2">
    <source>
        <dbReference type="Proteomes" id="UP000013165"/>
    </source>
</evidence>
<accession>N6W1W3</accession>
<dbReference type="PATRIC" id="fig|626887.3.peg.458"/>
<gene>
    <name evidence="1" type="ORF">J057_02405</name>
</gene>
<protein>
    <submittedName>
        <fullName evidence="1">DUF488 family protein</fullName>
    </submittedName>
</protein>
<dbReference type="HOGENOM" id="CLU_137928_0_0_6"/>
<dbReference type="OrthoDB" id="9790745at2"/>
<keyword evidence="2" id="KW-1185">Reference proteome</keyword>
<comment type="caution">
    <text evidence="1">The sequence shown here is derived from an EMBL/GenBank/DDBJ whole genome shotgun (WGS) entry which is preliminary data.</text>
</comment>
<dbReference type="AlphaFoldDB" id="N6W1W3"/>